<protein>
    <recommendedName>
        <fullName evidence="10">YicC-like family, N-terminal region</fullName>
    </recommendedName>
</protein>
<reference evidence="8 9" key="1">
    <citation type="journal article" date="2018" name="Int. J. Syst. Evol. Microbiol.">
        <title>Methylomusa anaerophila gen. nov., sp. nov., an anaerobic methanol-utilizing bacterium isolated from a microbial fuel cell.</title>
        <authorList>
            <person name="Amano N."/>
            <person name="Yamamuro A."/>
            <person name="Miyahara M."/>
            <person name="Kouzuma A."/>
            <person name="Abe T."/>
            <person name="Watanabe K."/>
        </authorList>
    </citation>
    <scope>NUCLEOTIDE SEQUENCE [LARGE SCALE GENOMIC DNA]</scope>
    <source>
        <strain evidence="8 9">MMFC1</strain>
    </source>
</reference>
<proteinExistence type="inferred from homology"/>
<feature type="domain" description="Endoribonuclease YicC-like N-terminal" evidence="6">
    <location>
        <begin position="2"/>
        <end position="156"/>
    </location>
</feature>
<keyword evidence="9" id="KW-1185">Reference proteome</keyword>
<dbReference type="InterPro" id="IPR005229">
    <property type="entry name" value="YicC/YloC-like"/>
</dbReference>
<dbReference type="InterPro" id="IPR013551">
    <property type="entry name" value="YicC-like_C"/>
</dbReference>
<dbReference type="Proteomes" id="UP000276437">
    <property type="component" value="Chromosome"/>
</dbReference>
<name>A0A348APM2_9FIRM</name>
<dbReference type="PANTHER" id="PTHR30636:SF3">
    <property type="entry name" value="UPF0701 PROTEIN YICC"/>
    <property type="match status" value="1"/>
</dbReference>
<dbReference type="InterPro" id="IPR013527">
    <property type="entry name" value="YicC-like_N"/>
</dbReference>
<feature type="domain" description="Endoribonuclease YicC-like C-terminal" evidence="7">
    <location>
        <begin position="173"/>
        <end position="294"/>
    </location>
</feature>
<evidence type="ECO:0000256" key="3">
    <source>
        <dbReference type="ARBA" id="ARBA00022759"/>
    </source>
</evidence>
<dbReference type="GO" id="GO:0016787">
    <property type="term" value="F:hydrolase activity"/>
    <property type="evidence" value="ECO:0007669"/>
    <property type="project" value="UniProtKB-KW"/>
</dbReference>
<dbReference type="RefSeq" id="WP_126309902.1">
    <property type="nucleotide sequence ID" value="NZ_AP018449.1"/>
</dbReference>
<evidence type="ECO:0008006" key="10">
    <source>
        <dbReference type="Google" id="ProtNLM"/>
    </source>
</evidence>
<evidence type="ECO:0000313" key="9">
    <source>
        <dbReference type="Proteomes" id="UP000276437"/>
    </source>
</evidence>
<evidence type="ECO:0000313" key="8">
    <source>
        <dbReference type="EMBL" id="BBB93020.1"/>
    </source>
</evidence>
<evidence type="ECO:0000259" key="7">
    <source>
        <dbReference type="Pfam" id="PF08340"/>
    </source>
</evidence>
<dbReference type="Pfam" id="PF08340">
    <property type="entry name" value="YicC-like_C"/>
    <property type="match status" value="1"/>
</dbReference>
<sequence length="294" mass="33546">MLKSMTGFGRSEYIDSTHRFIVEIKAVNHRYNEIVIRMPKNLGSLEDKIRRSVANTLLRGRIDVYVTVDEYGEKKRTIRVDKELAIAYHNAIRELASLLATTTVDNVYHIAKYPDILKVEDVSDDIMELWPKLSEAINGAVANLMSMRLAEGASIEKDLLGRIEKLNGWIATISEQAPQLLVDYREKLLGRMRDLLSAVGMEPDETRIIQETALYADRINFTEELVRLQSHLDQFRATLNSDGAVGRKLDFIIQEINRETNTIASKANDFTIANVVVEIKSEIEKIREQIQNIE</sequence>
<organism evidence="8 9">
    <name type="scientific">Methylomusa anaerophila</name>
    <dbReference type="NCBI Taxonomy" id="1930071"/>
    <lineage>
        <taxon>Bacteria</taxon>
        <taxon>Bacillati</taxon>
        <taxon>Bacillota</taxon>
        <taxon>Negativicutes</taxon>
        <taxon>Selenomonadales</taxon>
        <taxon>Sporomusaceae</taxon>
        <taxon>Methylomusa</taxon>
    </lineage>
</organism>
<gene>
    <name evidence="8" type="ORF">MAMMFC1_03729</name>
</gene>
<accession>A0A348APM2</accession>
<dbReference type="AlphaFoldDB" id="A0A348APM2"/>
<evidence type="ECO:0000256" key="2">
    <source>
        <dbReference type="ARBA" id="ARBA00022722"/>
    </source>
</evidence>
<comment type="similarity">
    <text evidence="5">Belongs to the YicC/YloC family.</text>
</comment>
<keyword evidence="2" id="KW-0540">Nuclease</keyword>
<comment type="cofactor">
    <cofactor evidence="1">
        <name>a divalent metal cation</name>
        <dbReference type="ChEBI" id="CHEBI:60240"/>
    </cofactor>
</comment>
<dbReference type="NCBIfam" id="TIGR00255">
    <property type="entry name" value="YicC/YloC family endoribonuclease"/>
    <property type="match status" value="1"/>
</dbReference>
<evidence type="ECO:0000256" key="4">
    <source>
        <dbReference type="ARBA" id="ARBA00022801"/>
    </source>
</evidence>
<dbReference type="GO" id="GO:0004521">
    <property type="term" value="F:RNA endonuclease activity"/>
    <property type="evidence" value="ECO:0007669"/>
    <property type="project" value="InterPro"/>
</dbReference>
<dbReference type="PANTHER" id="PTHR30636">
    <property type="entry name" value="UPF0701 PROTEIN YICC"/>
    <property type="match status" value="1"/>
</dbReference>
<dbReference type="Pfam" id="PF03755">
    <property type="entry name" value="YicC-like_N"/>
    <property type="match status" value="1"/>
</dbReference>
<dbReference type="EMBL" id="AP018449">
    <property type="protein sequence ID" value="BBB93020.1"/>
    <property type="molecule type" value="Genomic_DNA"/>
</dbReference>
<keyword evidence="4" id="KW-0378">Hydrolase</keyword>
<evidence type="ECO:0000259" key="6">
    <source>
        <dbReference type="Pfam" id="PF03755"/>
    </source>
</evidence>
<dbReference type="KEGG" id="mana:MAMMFC1_03729"/>
<keyword evidence="3" id="KW-0255">Endonuclease</keyword>
<evidence type="ECO:0000256" key="1">
    <source>
        <dbReference type="ARBA" id="ARBA00001968"/>
    </source>
</evidence>
<evidence type="ECO:0000256" key="5">
    <source>
        <dbReference type="ARBA" id="ARBA00035648"/>
    </source>
</evidence>
<dbReference type="OrthoDB" id="9771229at2"/>